<name>A0A8H7EM26_9FUNG</name>
<proteinExistence type="inferred from homology"/>
<dbReference type="OrthoDB" id="20681at2759"/>
<evidence type="ECO:0000256" key="4">
    <source>
        <dbReference type="ARBA" id="ARBA00049984"/>
    </source>
</evidence>
<reference evidence="5" key="1">
    <citation type="submission" date="2020-01" db="EMBL/GenBank/DDBJ databases">
        <title>Genome Sequencing of Three Apophysomyces-Like Fungal Strains Confirms a Novel Fungal Genus in the Mucoromycota with divergent Burkholderia-like Endosymbiotic Bacteria.</title>
        <authorList>
            <person name="Stajich J.E."/>
            <person name="Macias A.M."/>
            <person name="Carter-House D."/>
            <person name="Lovett B."/>
            <person name="Kasson L.R."/>
            <person name="Berry K."/>
            <person name="Grigoriev I."/>
            <person name="Chang Y."/>
            <person name="Spatafora J."/>
            <person name="Kasson M.T."/>
        </authorList>
    </citation>
    <scope>NUCLEOTIDE SEQUENCE</scope>
    <source>
        <strain evidence="5">NRRL A-21654</strain>
    </source>
</reference>
<dbReference type="InterPro" id="IPR007523">
    <property type="entry name" value="NDUFAF3/AAMDC"/>
</dbReference>
<protein>
    <recommendedName>
        <fullName evidence="2">NADH dehydrogenase [ubiquinone] 1 alpha subcomplex assembly factor 3</fullName>
    </recommendedName>
</protein>
<evidence type="ECO:0000256" key="1">
    <source>
        <dbReference type="ARBA" id="ARBA00004173"/>
    </source>
</evidence>
<dbReference type="GO" id="GO:0005743">
    <property type="term" value="C:mitochondrial inner membrane"/>
    <property type="evidence" value="ECO:0007669"/>
    <property type="project" value="TreeGrafter"/>
</dbReference>
<dbReference type="CDD" id="cd05125">
    <property type="entry name" value="Mth938_2P1-like"/>
    <property type="match status" value="1"/>
</dbReference>
<dbReference type="EMBL" id="JABAYA010000147">
    <property type="protein sequence ID" value="KAF7723548.1"/>
    <property type="molecule type" value="Genomic_DNA"/>
</dbReference>
<comment type="subcellular location">
    <subcellularLocation>
        <location evidence="1">Mitochondrion</location>
    </subcellularLocation>
</comment>
<sequence>MLRSAAGRLTPLSTRRLLHVSASQCIQRHPREDTFRATSKKTKIVNNTVPAQAPDADAPTSMYSDFKNMFDRGPNVGIEVITKYGFVLSNNCKVEEPLVLLNGSAFLWRPPHQPGRLPMQGWDLEVFKIFDMVTPKPELILFGTGQDFAPLPAEVRQHFYQQGIQVDIMNTKHAAATYNVLAEEGRRIAAALLPLHYK</sequence>
<dbReference type="AlphaFoldDB" id="A0A8H7EM26"/>
<dbReference type="Proteomes" id="UP000605846">
    <property type="component" value="Unassembled WGS sequence"/>
</dbReference>
<organism evidence="5 6">
    <name type="scientific">Apophysomyces ossiformis</name>
    <dbReference type="NCBI Taxonomy" id="679940"/>
    <lineage>
        <taxon>Eukaryota</taxon>
        <taxon>Fungi</taxon>
        <taxon>Fungi incertae sedis</taxon>
        <taxon>Mucoromycota</taxon>
        <taxon>Mucoromycotina</taxon>
        <taxon>Mucoromycetes</taxon>
        <taxon>Mucorales</taxon>
        <taxon>Mucorineae</taxon>
        <taxon>Mucoraceae</taxon>
        <taxon>Apophysomyces</taxon>
    </lineage>
</organism>
<keyword evidence="6" id="KW-1185">Reference proteome</keyword>
<dbReference type="GO" id="GO:0032981">
    <property type="term" value="P:mitochondrial respiratory chain complex I assembly"/>
    <property type="evidence" value="ECO:0007669"/>
    <property type="project" value="InterPro"/>
</dbReference>
<dbReference type="PANTHER" id="PTHR21192:SF2">
    <property type="entry name" value="NADH DEHYDROGENASE [UBIQUINONE] 1 ALPHA SUBCOMPLEX ASSEMBLY FACTOR 3"/>
    <property type="match status" value="1"/>
</dbReference>
<dbReference type="Gene3D" id="3.40.1230.10">
    <property type="entry name" value="MTH938-like"/>
    <property type="match status" value="1"/>
</dbReference>
<accession>A0A8H7EM26</accession>
<comment type="caution">
    <text evidence="5">The sequence shown here is derived from an EMBL/GenBank/DDBJ whole genome shotgun (WGS) entry which is preliminary data.</text>
</comment>
<dbReference type="Pfam" id="PF04430">
    <property type="entry name" value="DUF498"/>
    <property type="match status" value="1"/>
</dbReference>
<comment type="similarity">
    <text evidence="4">Belongs to the NDUFAF3 family.</text>
</comment>
<evidence type="ECO:0000313" key="5">
    <source>
        <dbReference type="EMBL" id="KAF7723548.1"/>
    </source>
</evidence>
<evidence type="ECO:0000256" key="3">
    <source>
        <dbReference type="ARBA" id="ARBA00023128"/>
    </source>
</evidence>
<dbReference type="InterPro" id="IPR036748">
    <property type="entry name" value="MTH938-like_sf"/>
</dbReference>
<dbReference type="PANTHER" id="PTHR21192">
    <property type="entry name" value="NUCLEAR PROTEIN E3-3"/>
    <property type="match status" value="1"/>
</dbReference>
<dbReference type="SUPFAM" id="SSF64076">
    <property type="entry name" value="MTH938-like"/>
    <property type="match status" value="1"/>
</dbReference>
<keyword evidence="3" id="KW-0496">Mitochondrion</keyword>
<evidence type="ECO:0000313" key="6">
    <source>
        <dbReference type="Proteomes" id="UP000605846"/>
    </source>
</evidence>
<gene>
    <name evidence="5" type="ORF">EC973_001837</name>
</gene>
<dbReference type="InterPro" id="IPR034095">
    <property type="entry name" value="NDUF3"/>
</dbReference>
<evidence type="ECO:0000256" key="2">
    <source>
        <dbReference type="ARBA" id="ARBA00021776"/>
    </source>
</evidence>